<keyword evidence="6" id="KW-0418">Kinase</keyword>
<reference evidence="16 17" key="1">
    <citation type="submission" date="2019-07" db="EMBL/GenBank/DDBJ databases">
        <title>Genome sequencing for Ferrovibrio sp. K5.</title>
        <authorList>
            <person name="Park S.-J."/>
        </authorList>
    </citation>
    <scope>NUCLEOTIDE SEQUENCE [LARGE SCALE GENOMIC DNA]</scope>
    <source>
        <strain evidence="16 17">K5</strain>
    </source>
</reference>
<dbReference type="SMART" id="SM00267">
    <property type="entry name" value="GGDEF"/>
    <property type="match status" value="1"/>
</dbReference>
<dbReference type="InterPro" id="IPR043128">
    <property type="entry name" value="Rev_trsase/Diguanyl_cyclase"/>
</dbReference>
<dbReference type="InterPro" id="IPR001633">
    <property type="entry name" value="EAL_dom"/>
</dbReference>
<dbReference type="InterPro" id="IPR000160">
    <property type="entry name" value="GGDEF_dom"/>
</dbReference>
<dbReference type="InterPro" id="IPR035919">
    <property type="entry name" value="EAL_sf"/>
</dbReference>
<evidence type="ECO:0000256" key="8">
    <source>
        <dbReference type="ARBA" id="ARBA00059827"/>
    </source>
</evidence>
<dbReference type="SMART" id="SM00086">
    <property type="entry name" value="PAC"/>
    <property type="match status" value="2"/>
</dbReference>
<organism evidence="16 17">
    <name type="scientific">Ferrovibrio terrae</name>
    <dbReference type="NCBI Taxonomy" id="2594003"/>
    <lineage>
        <taxon>Bacteria</taxon>
        <taxon>Pseudomonadati</taxon>
        <taxon>Pseudomonadota</taxon>
        <taxon>Alphaproteobacteria</taxon>
        <taxon>Rhodospirillales</taxon>
        <taxon>Rhodospirillaceae</taxon>
        <taxon>Ferrovibrio</taxon>
    </lineage>
</organism>
<dbReference type="PROSITE" id="PS50112">
    <property type="entry name" value="PAS"/>
    <property type="match status" value="1"/>
</dbReference>
<dbReference type="InterPro" id="IPR001610">
    <property type="entry name" value="PAC"/>
</dbReference>
<evidence type="ECO:0000256" key="5">
    <source>
        <dbReference type="ARBA" id="ARBA00022741"/>
    </source>
</evidence>
<dbReference type="Pfam" id="PF00989">
    <property type="entry name" value="PAS"/>
    <property type="match status" value="1"/>
</dbReference>
<dbReference type="SMART" id="SM00052">
    <property type="entry name" value="EAL"/>
    <property type="match status" value="1"/>
</dbReference>
<dbReference type="InterPro" id="IPR036097">
    <property type="entry name" value="HisK_dim/P_sf"/>
</dbReference>
<feature type="domain" description="Histidine kinase" evidence="11">
    <location>
        <begin position="281"/>
        <end position="502"/>
    </location>
</feature>
<dbReference type="CDD" id="cd16922">
    <property type="entry name" value="HATPase_EvgS-ArcB-TorS-like"/>
    <property type="match status" value="1"/>
</dbReference>
<dbReference type="InterPro" id="IPR004358">
    <property type="entry name" value="Sig_transdc_His_kin-like_C"/>
</dbReference>
<dbReference type="RefSeq" id="WP_144068960.1">
    <property type="nucleotide sequence ID" value="NZ_CP041636.1"/>
</dbReference>
<dbReference type="InterPro" id="IPR000700">
    <property type="entry name" value="PAS-assoc_C"/>
</dbReference>
<dbReference type="InterPro" id="IPR003661">
    <property type="entry name" value="HisK_dim/P_dom"/>
</dbReference>
<dbReference type="OrthoDB" id="7251575at2"/>
<keyword evidence="5" id="KW-0547">Nucleotide-binding</keyword>
<evidence type="ECO:0000259" key="13">
    <source>
        <dbReference type="PROSITE" id="PS50113"/>
    </source>
</evidence>
<comment type="catalytic activity">
    <reaction evidence="1">
        <text>ATP + protein L-histidine = ADP + protein N-phospho-L-histidine.</text>
        <dbReference type="EC" id="2.7.13.3"/>
    </reaction>
</comment>
<dbReference type="PROSITE" id="PS50887">
    <property type="entry name" value="GGDEF"/>
    <property type="match status" value="1"/>
</dbReference>
<evidence type="ECO:0000259" key="15">
    <source>
        <dbReference type="PROSITE" id="PS50887"/>
    </source>
</evidence>
<dbReference type="NCBIfam" id="TIGR00229">
    <property type="entry name" value="sensory_box"/>
    <property type="match status" value="1"/>
</dbReference>
<evidence type="ECO:0000256" key="2">
    <source>
        <dbReference type="ARBA" id="ARBA00012438"/>
    </source>
</evidence>
<dbReference type="Pfam" id="PF00512">
    <property type="entry name" value="HisKA"/>
    <property type="match status" value="1"/>
</dbReference>
<dbReference type="InterPro" id="IPR029787">
    <property type="entry name" value="Nucleotide_cyclase"/>
</dbReference>
<dbReference type="SMART" id="SM00387">
    <property type="entry name" value="HATPase_c"/>
    <property type="match status" value="1"/>
</dbReference>
<dbReference type="FunFam" id="3.30.450.20:FF:000060">
    <property type="entry name" value="Sensor protein FixL"/>
    <property type="match status" value="1"/>
</dbReference>
<dbReference type="InterPro" id="IPR005467">
    <property type="entry name" value="His_kinase_dom"/>
</dbReference>
<dbReference type="FunFam" id="3.30.565.10:FF:000006">
    <property type="entry name" value="Sensor histidine kinase WalK"/>
    <property type="match status" value="1"/>
</dbReference>
<dbReference type="KEGG" id="fer:FNB15_12170"/>
<gene>
    <name evidence="16" type="ORF">FNB15_12170</name>
</gene>
<keyword evidence="3" id="KW-0597">Phosphoprotein</keyword>
<evidence type="ECO:0000313" key="17">
    <source>
        <dbReference type="Proteomes" id="UP000317496"/>
    </source>
</evidence>
<dbReference type="CDD" id="cd00130">
    <property type="entry name" value="PAS"/>
    <property type="match status" value="1"/>
</dbReference>
<dbReference type="InterPro" id="IPR035965">
    <property type="entry name" value="PAS-like_dom_sf"/>
</dbReference>
<dbReference type="Gene3D" id="3.30.565.10">
    <property type="entry name" value="Histidine kinase-like ATPase, C-terminal domain"/>
    <property type="match status" value="1"/>
</dbReference>
<dbReference type="PROSITE" id="PS50883">
    <property type="entry name" value="EAL"/>
    <property type="match status" value="1"/>
</dbReference>
<dbReference type="Gene3D" id="3.20.20.450">
    <property type="entry name" value="EAL domain"/>
    <property type="match status" value="1"/>
</dbReference>
<dbReference type="Pfam" id="PF13426">
    <property type="entry name" value="PAS_9"/>
    <property type="match status" value="1"/>
</dbReference>
<keyword evidence="17" id="KW-1185">Reference proteome</keyword>
<protein>
    <recommendedName>
        <fullName evidence="9">Sensor protein FixL</fullName>
        <ecNumber evidence="2">2.7.13.3</ecNumber>
    </recommendedName>
</protein>
<dbReference type="SUPFAM" id="SSF47384">
    <property type="entry name" value="Homodimeric domain of signal transducing histidine kinase"/>
    <property type="match status" value="1"/>
</dbReference>
<dbReference type="EMBL" id="CP041636">
    <property type="protein sequence ID" value="QDO97979.1"/>
    <property type="molecule type" value="Genomic_DNA"/>
</dbReference>
<dbReference type="InterPro" id="IPR003594">
    <property type="entry name" value="HATPase_dom"/>
</dbReference>
<dbReference type="PRINTS" id="PR00344">
    <property type="entry name" value="BCTRLSENSOR"/>
</dbReference>
<evidence type="ECO:0000256" key="4">
    <source>
        <dbReference type="ARBA" id="ARBA00022679"/>
    </source>
</evidence>
<sequence>MLDPNQRKLTQDILDWLDRPAFTVEYGPGDDYRYVSCNTAYAALTEMNAEALAGQGLSAGFALGEAAKVRDLLDQTRREGRRQIGNTLIRWANGWLCQGLTVAPLNDNNGRVNGLMVIAEASTPERMHQVALQVAEYKLRDFAELASDWFWETDADHRFTWISESSGGQTTALRNLFLGRCRWEVAIQGDNESDTLFWEEHRRQLDRHEPFRGFRYCSIMGDTELWIEINGKPVSDANGRFMGYRGSGRDITEQYRQQRRIESALRQAEEASRAKSQFLANMSHELRTPLNAIIGFSEIIRDQMFGSVGVPRYVDYARDINGSGTHLLALIGDILDMSRIEAGYYALDEKAVDLSTVIQSALTMVRPQAERGGITLRNLSPDTLPQLRADERVVKQVLINLLGNAVKFTPSSGTIDVVFRQLPDGTPSLTVIDTGIGITPERLEHIFEPFQLAKAEVARQHGGTGLGLSISKRLMELHGGSLSLSSTVDSGTQAQMTFPNWRLLSDADQEWTPPVAPEPAAPAPMQAAPQRKMEQPAPRQPDSTELGETLRTLLATMNEGVLTIDGQGIIVNASDTCATIFGYAAGELNGQNVKTLMPEPFRSGHDSYVRNYLTTKRAKILGLGRDTLGRKKSGEIFPIHISVGEYAGEDGPAFIGLIRDISDRRDVELRAEFASRNDPLTGILNRASFIAETERMLGAQHRLDGGLWVLFNLDMDGFRDINEGFGYHIGDSVLRSIAERLGEVLPREALIGRIAADQFSALAGVNDLNHALNLAQTVHAHLTKPVTAEGRVVPLKVSMGAAIVDDPSEKIGDALAKAELAMKLVRAAGGDSTRFYSPEMTRAAERRLRLTMNLDAAIENNEFHVVYQPVVETSTGAICAIEALLRWKHPDLGAISPAEFIPLAEETGSIVQITRWVFANVAEQIRSWRRNGIEPRRVFVNVSGQQFIRDDLPAYFRKMAEEETDLVHFIGIEITEQAAIQNMEATVQAIRDLAEIGIDAALDDFGTGYSSLSYIQRLPIRKIKLDRAFIADLPGNDRDIALVRAMIGMANGLDLPVVAEGVETAAQRDFLRGVGCSELQGYLISRPVPPDEMGELLRQSDRRRR</sequence>
<evidence type="ECO:0000256" key="10">
    <source>
        <dbReference type="SAM" id="MobiDB-lite"/>
    </source>
</evidence>
<dbReference type="GO" id="GO:0000155">
    <property type="term" value="F:phosphorelay sensor kinase activity"/>
    <property type="evidence" value="ECO:0007669"/>
    <property type="project" value="InterPro"/>
</dbReference>
<dbReference type="SUPFAM" id="SSF55073">
    <property type="entry name" value="Nucleotide cyclase"/>
    <property type="match status" value="1"/>
</dbReference>
<dbReference type="AlphaFoldDB" id="A0A516H2I3"/>
<dbReference type="SMART" id="SM00091">
    <property type="entry name" value="PAS"/>
    <property type="match status" value="3"/>
</dbReference>
<dbReference type="Pfam" id="PF00990">
    <property type="entry name" value="GGDEF"/>
    <property type="match status" value="1"/>
</dbReference>
<evidence type="ECO:0000256" key="1">
    <source>
        <dbReference type="ARBA" id="ARBA00000085"/>
    </source>
</evidence>
<dbReference type="PROSITE" id="PS50109">
    <property type="entry name" value="HIS_KIN"/>
    <property type="match status" value="1"/>
</dbReference>
<feature type="domain" description="GGDEF" evidence="15">
    <location>
        <begin position="706"/>
        <end position="838"/>
    </location>
</feature>
<dbReference type="Proteomes" id="UP000317496">
    <property type="component" value="Chromosome"/>
</dbReference>
<evidence type="ECO:0000259" key="12">
    <source>
        <dbReference type="PROSITE" id="PS50112"/>
    </source>
</evidence>
<dbReference type="CDD" id="cd00082">
    <property type="entry name" value="HisKA"/>
    <property type="match status" value="1"/>
</dbReference>
<dbReference type="InterPro" id="IPR000014">
    <property type="entry name" value="PAS"/>
</dbReference>
<feature type="domain" description="EAL" evidence="14">
    <location>
        <begin position="847"/>
        <end position="1101"/>
    </location>
</feature>
<dbReference type="InterPro" id="IPR036890">
    <property type="entry name" value="HATPase_C_sf"/>
</dbReference>
<dbReference type="InterPro" id="IPR052155">
    <property type="entry name" value="Biofilm_reg_signaling"/>
</dbReference>
<dbReference type="CDD" id="cd01948">
    <property type="entry name" value="EAL"/>
    <property type="match status" value="1"/>
</dbReference>
<dbReference type="SUPFAM" id="SSF141868">
    <property type="entry name" value="EAL domain-like"/>
    <property type="match status" value="1"/>
</dbReference>
<dbReference type="Pfam" id="PF00563">
    <property type="entry name" value="EAL"/>
    <property type="match status" value="1"/>
</dbReference>
<comment type="function">
    <text evidence="8">Putative oxygen sensor; modulates the activity of FixJ, a transcriptional activator of nitrogen fixation fixK gene. FixL probably acts as a kinase that phosphorylates FixJ.</text>
</comment>
<dbReference type="InterPro" id="IPR013767">
    <property type="entry name" value="PAS_fold"/>
</dbReference>
<evidence type="ECO:0000256" key="9">
    <source>
        <dbReference type="ARBA" id="ARBA00070616"/>
    </source>
</evidence>
<keyword evidence="4" id="KW-0808">Transferase</keyword>
<dbReference type="PANTHER" id="PTHR44757:SF2">
    <property type="entry name" value="BIOFILM ARCHITECTURE MAINTENANCE PROTEIN MBAA"/>
    <property type="match status" value="1"/>
</dbReference>
<dbReference type="Gene3D" id="1.10.287.130">
    <property type="match status" value="1"/>
</dbReference>
<feature type="domain" description="PAS" evidence="12">
    <location>
        <begin position="546"/>
        <end position="599"/>
    </location>
</feature>
<evidence type="ECO:0000256" key="7">
    <source>
        <dbReference type="ARBA" id="ARBA00022840"/>
    </source>
</evidence>
<evidence type="ECO:0000256" key="3">
    <source>
        <dbReference type="ARBA" id="ARBA00022553"/>
    </source>
</evidence>
<evidence type="ECO:0000259" key="11">
    <source>
        <dbReference type="PROSITE" id="PS50109"/>
    </source>
</evidence>
<dbReference type="SUPFAM" id="SSF55874">
    <property type="entry name" value="ATPase domain of HSP90 chaperone/DNA topoisomerase II/histidine kinase"/>
    <property type="match status" value="1"/>
</dbReference>
<dbReference type="SMART" id="SM00388">
    <property type="entry name" value="HisKA"/>
    <property type="match status" value="1"/>
</dbReference>
<dbReference type="PROSITE" id="PS50113">
    <property type="entry name" value="PAC"/>
    <property type="match status" value="1"/>
</dbReference>
<feature type="region of interest" description="Disordered" evidence="10">
    <location>
        <begin position="510"/>
        <end position="544"/>
    </location>
</feature>
<dbReference type="PANTHER" id="PTHR44757">
    <property type="entry name" value="DIGUANYLATE CYCLASE DGCP"/>
    <property type="match status" value="1"/>
</dbReference>
<dbReference type="Pfam" id="PF02518">
    <property type="entry name" value="HATPase_c"/>
    <property type="match status" value="1"/>
</dbReference>
<keyword evidence="7" id="KW-0067">ATP-binding</keyword>
<feature type="domain" description="PAC" evidence="13">
    <location>
        <begin position="207"/>
        <end position="263"/>
    </location>
</feature>
<dbReference type="Gene3D" id="3.30.70.270">
    <property type="match status" value="1"/>
</dbReference>
<dbReference type="GO" id="GO:0005524">
    <property type="term" value="F:ATP binding"/>
    <property type="evidence" value="ECO:0007669"/>
    <property type="project" value="UniProtKB-KW"/>
</dbReference>
<dbReference type="SUPFAM" id="SSF55785">
    <property type="entry name" value="PYP-like sensor domain (PAS domain)"/>
    <property type="match status" value="3"/>
</dbReference>
<dbReference type="EC" id="2.7.13.3" evidence="2"/>
<dbReference type="GO" id="GO:0006355">
    <property type="term" value="P:regulation of DNA-templated transcription"/>
    <property type="evidence" value="ECO:0007669"/>
    <property type="project" value="InterPro"/>
</dbReference>
<proteinExistence type="predicted"/>
<dbReference type="CDD" id="cd01949">
    <property type="entry name" value="GGDEF"/>
    <property type="match status" value="1"/>
</dbReference>
<name>A0A516H2I3_9PROT</name>
<evidence type="ECO:0000259" key="14">
    <source>
        <dbReference type="PROSITE" id="PS50883"/>
    </source>
</evidence>
<dbReference type="Gene3D" id="3.30.450.20">
    <property type="entry name" value="PAS domain"/>
    <property type="match status" value="3"/>
</dbReference>
<evidence type="ECO:0000313" key="16">
    <source>
        <dbReference type="EMBL" id="QDO97979.1"/>
    </source>
</evidence>
<evidence type="ECO:0000256" key="6">
    <source>
        <dbReference type="ARBA" id="ARBA00022777"/>
    </source>
</evidence>
<dbReference type="NCBIfam" id="TIGR00254">
    <property type="entry name" value="GGDEF"/>
    <property type="match status" value="1"/>
</dbReference>
<accession>A0A516H2I3</accession>